<evidence type="ECO:0000313" key="6">
    <source>
        <dbReference type="Proteomes" id="UP000244898"/>
    </source>
</evidence>
<dbReference type="InterPro" id="IPR001451">
    <property type="entry name" value="Hexapep"/>
</dbReference>
<sequence length="210" mass="22991">MPLPDATRRYPVTLPDGSEHKGTVFLNRVIDHPRFQVGHYTYASDFDPPQDWASHLAPYLFKNSTEALRIGKFCQIAHGVRFITSSANHAMDGLTCFPFPVFDPEQMIGFQPDTRDTMIGHDVWVGYGALILPGAQIGTGAIIGAGAVVRGTVPDYGVVTGNPGTVVKYRFDANTIATLLDMSWWDWPAEQIAQAESALLSGDVDALKRI</sequence>
<keyword evidence="4 5" id="KW-0012">Acyltransferase</keyword>
<dbReference type="Gene3D" id="2.160.10.10">
    <property type="entry name" value="Hexapeptide repeat proteins"/>
    <property type="match status" value="1"/>
</dbReference>
<proteinExistence type="inferred from homology"/>
<protein>
    <submittedName>
        <fullName evidence="5">Chloramphenicol acetyltransferase</fullName>
        <ecNumber evidence="5">2.3.1.28</ecNumber>
    </submittedName>
</protein>
<comment type="similarity">
    <text evidence="1">Belongs to the transferase hexapeptide repeat family.</text>
</comment>
<dbReference type="EMBL" id="ONZG01000010">
    <property type="protein sequence ID" value="SPJ30260.1"/>
    <property type="molecule type" value="Genomic_DNA"/>
</dbReference>
<keyword evidence="2 5" id="KW-0808">Transferase</keyword>
<reference evidence="6" key="1">
    <citation type="submission" date="2018-03" db="EMBL/GenBank/DDBJ databases">
        <authorList>
            <person name="Rodrigo-Torres L."/>
            <person name="Arahal R. D."/>
            <person name="Lucena T."/>
        </authorList>
    </citation>
    <scope>NUCLEOTIDE SEQUENCE [LARGE SCALE GENOMIC DNA]</scope>
    <source>
        <strain evidence="6">CECT 7615</strain>
    </source>
</reference>
<evidence type="ECO:0000256" key="4">
    <source>
        <dbReference type="ARBA" id="ARBA00023315"/>
    </source>
</evidence>
<gene>
    <name evidence="5" type="primary">cat_2</name>
    <name evidence="5" type="ORF">TRM7615_03791</name>
</gene>
<evidence type="ECO:0000256" key="1">
    <source>
        <dbReference type="ARBA" id="ARBA00007274"/>
    </source>
</evidence>
<dbReference type="Pfam" id="PF00132">
    <property type="entry name" value="Hexapep"/>
    <property type="match status" value="1"/>
</dbReference>
<dbReference type="EC" id="2.3.1.28" evidence="5"/>
<evidence type="ECO:0000256" key="3">
    <source>
        <dbReference type="ARBA" id="ARBA00022737"/>
    </source>
</evidence>
<dbReference type="InterPro" id="IPR018357">
    <property type="entry name" value="Hexapep_transf_CS"/>
</dbReference>
<dbReference type="PROSITE" id="PS00101">
    <property type="entry name" value="HEXAPEP_TRANSFERASES"/>
    <property type="match status" value="1"/>
</dbReference>
<dbReference type="PANTHER" id="PTHR43300:SF11">
    <property type="entry name" value="ACETYLTRANSFERASE RV3034C-RELATED"/>
    <property type="match status" value="1"/>
</dbReference>
<dbReference type="SUPFAM" id="SSF51161">
    <property type="entry name" value="Trimeric LpxA-like enzymes"/>
    <property type="match status" value="1"/>
</dbReference>
<dbReference type="RefSeq" id="WP_108790517.1">
    <property type="nucleotide sequence ID" value="NZ_ONZG01000010.1"/>
</dbReference>
<accession>A0A2R8CCV4</accession>
<dbReference type="AlphaFoldDB" id="A0A2R8CCV4"/>
<evidence type="ECO:0000256" key="2">
    <source>
        <dbReference type="ARBA" id="ARBA00022679"/>
    </source>
</evidence>
<dbReference type="Proteomes" id="UP000244898">
    <property type="component" value="Unassembled WGS sequence"/>
</dbReference>
<name>A0A2R8CCV4_9RHOB</name>
<evidence type="ECO:0000313" key="5">
    <source>
        <dbReference type="EMBL" id="SPJ30260.1"/>
    </source>
</evidence>
<dbReference type="CDD" id="cd03349">
    <property type="entry name" value="LbH_XAT"/>
    <property type="match status" value="1"/>
</dbReference>
<dbReference type="InterPro" id="IPR011004">
    <property type="entry name" value="Trimer_LpxA-like_sf"/>
</dbReference>
<dbReference type="GO" id="GO:0008811">
    <property type="term" value="F:chloramphenicol O-acetyltransferase activity"/>
    <property type="evidence" value="ECO:0007669"/>
    <property type="project" value="UniProtKB-EC"/>
</dbReference>
<keyword evidence="3" id="KW-0677">Repeat</keyword>
<organism evidence="5 6">
    <name type="scientific">Falsiruegeria mediterranea M17</name>
    <dbReference type="NCBI Taxonomy" id="1200281"/>
    <lineage>
        <taxon>Bacteria</taxon>
        <taxon>Pseudomonadati</taxon>
        <taxon>Pseudomonadota</taxon>
        <taxon>Alphaproteobacteria</taxon>
        <taxon>Rhodobacterales</taxon>
        <taxon>Roseobacteraceae</taxon>
        <taxon>Falsiruegeria</taxon>
    </lineage>
</organism>
<dbReference type="OrthoDB" id="9815592at2"/>
<keyword evidence="6" id="KW-1185">Reference proteome</keyword>
<dbReference type="InterPro" id="IPR050179">
    <property type="entry name" value="Trans_hexapeptide_repeat"/>
</dbReference>
<dbReference type="PANTHER" id="PTHR43300">
    <property type="entry name" value="ACETYLTRANSFERASE"/>
    <property type="match status" value="1"/>
</dbReference>